<organism evidence="1 2">
    <name type="scientific">Priestia megaterium</name>
    <name type="common">Bacillus megaterium</name>
    <dbReference type="NCBI Taxonomy" id="1404"/>
    <lineage>
        <taxon>Bacteria</taxon>
        <taxon>Bacillati</taxon>
        <taxon>Bacillota</taxon>
        <taxon>Bacilli</taxon>
        <taxon>Bacillales</taxon>
        <taxon>Bacillaceae</taxon>
        <taxon>Priestia</taxon>
    </lineage>
</organism>
<dbReference type="RefSeq" id="WP_116075614.1">
    <property type="nucleotide sequence ID" value="NZ_CP187640.1"/>
</dbReference>
<dbReference type="Pfam" id="PF26344">
    <property type="entry name" value="YuzC"/>
    <property type="match status" value="1"/>
</dbReference>
<dbReference type="EMBL" id="PQWM01000016">
    <property type="protein sequence ID" value="RDZ12884.1"/>
    <property type="molecule type" value="Genomic_DNA"/>
</dbReference>
<name>A0A3D8X049_PRIMG</name>
<sequence>MYYHQYYYPYLQSQMNRQPPQQQYPPVDTSIFGHSVSSLQKLALESSTLLKMFADPNFSHSLMTAAQAGNQMKVDSLIKSIGISTPVTVKYNPDGILLTMPSQTQGSECCTLTMFLKWGKFREQLF</sequence>
<evidence type="ECO:0000313" key="2">
    <source>
        <dbReference type="Proteomes" id="UP000256519"/>
    </source>
</evidence>
<gene>
    <name evidence="1" type="ORF">C3744_17105</name>
</gene>
<proteinExistence type="predicted"/>
<dbReference type="AlphaFoldDB" id="A0A3D8X049"/>
<comment type="caution">
    <text evidence="1">The sequence shown here is derived from an EMBL/GenBank/DDBJ whole genome shotgun (WGS) entry which is preliminary data.</text>
</comment>
<protein>
    <submittedName>
        <fullName evidence="1">Uncharacterized protein</fullName>
    </submittedName>
</protein>
<accession>A0A3D8X049</accession>
<dbReference type="InterPro" id="IPR058870">
    <property type="entry name" value="YuzC"/>
</dbReference>
<evidence type="ECO:0000313" key="1">
    <source>
        <dbReference type="EMBL" id="RDZ12884.1"/>
    </source>
</evidence>
<dbReference type="Proteomes" id="UP000256519">
    <property type="component" value="Unassembled WGS sequence"/>
</dbReference>
<reference evidence="1" key="1">
    <citation type="journal article" date="2018" name="Appl. Environ. Microbiol.">
        <title>Antimicrobial susceptibility testing and tentative epidemiological cut-off values of five Bacillus species relevant for use as animal feed additives or for plant protection.</title>
        <authorList>
            <person name="Agerso Y."/>
            <person name="Stuer-Lauridsen B."/>
            <person name="Bjerre K."/>
            <person name="Jensen M.G."/>
            <person name="Johansen E."/>
            <person name="Bennedsen M."/>
            <person name="Brockmann E."/>
            <person name="Nielsen B."/>
        </authorList>
    </citation>
    <scope>NUCLEOTIDE SEQUENCE [LARGE SCALE GENOMIC DNA]</scope>
    <source>
        <strain evidence="1">CHCC20162</strain>
    </source>
</reference>